<dbReference type="InterPro" id="IPR007110">
    <property type="entry name" value="Ig-like_dom"/>
</dbReference>
<proteinExistence type="predicted"/>
<evidence type="ECO:0000256" key="2">
    <source>
        <dbReference type="ARBA" id="ARBA00022729"/>
    </source>
</evidence>
<dbReference type="Pfam" id="PF07686">
    <property type="entry name" value="V-set"/>
    <property type="match status" value="1"/>
</dbReference>
<keyword evidence="3" id="KW-0472">Membrane</keyword>
<dbReference type="GO" id="GO:0016020">
    <property type="term" value="C:membrane"/>
    <property type="evidence" value="ECO:0007669"/>
    <property type="project" value="UniProtKB-SubCell"/>
</dbReference>
<reference evidence="7" key="2">
    <citation type="submission" date="2025-09" db="UniProtKB">
        <authorList>
            <consortium name="Ensembl"/>
        </authorList>
    </citation>
    <scope>IDENTIFICATION</scope>
</reference>
<evidence type="ECO:0000259" key="6">
    <source>
        <dbReference type="PROSITE" id="PS50835"/>
    </source>
</evidence>
<evidence type="ECO:0000313" key="8">
    <source>
        <dbReference type="Proteomes" id="UP000694409"/>
    </source>
</evidence>
<dbReference type="PANTHER" id="PTHR12080:SF59">
    <property type="entry name" value="HEPATIC AND GLIAL CELL ADHESION MOLECULE"/>
    <property type="match status" value="1"/>
</dbReference>
<sequence length="427" mass="44626">MKMTWYAPCNFHSCVTPCPVSAEPPAAADGSQRGAMGSSFSPGRAGTGAGAASAATPGESLGGESAGKQAGNTSGTGNPSQGCKTTVPPHLLFSAQRGIVRGFLKPGLSGAVFPWQMLLCRPTELLGTTWMLLAGLLVSFPPALGATGAVHRATAVGSSVLLPGPDNVTHSNSVCWEFLNGTGPQPILQHRVGAHAPAIHAPYTGRAVFHPSNGSLLLEDVQESDSGTYRVTVNRGDRKSLEIQLDVLQPVSRPQLRTSSLLAQATGQVICEVAEGRADTITWKKDGQPLLPDRVSQLSSSHSVLYLRPANKSDCGSYSCNASNGISWQETSLEVTIEGLTSHCPSCPPPFPGDVSEVHPIPQPPRPAVWLPSPGGGVHMLLPEAAHLGMTSSNSWPAIPLGHSPWQEIGHSLLGQVQNDGPWPRSC</sequence>
<dbReference type="Proteomes" id="UP000694409">
    <property type="component" value="Unassembled WGS sequence"/>
</dbReference>
<dbReference type="AlphaFoldDB" id="A0A8C9NQ51"/>
<feature type="region of interest" description="Disordered" evidence="5">
    <location>
        <begin position="22"/>
        <end position="87"/>
    </location>
</feature>
<keyword evidence="4" id="KW-0325">Glycoprotein</keyword>
<dbReference type="Gene3D" id="2.60.40.10">
    <property type="entry name" value="Immunoglobulins"/>
    <property type="match status" value="2"/>
</dbReference>
<evidence type="ECO:0000256" key="5">
    <source>
        <dbReference type="SAM" id="MobiDB-lite"/>
    </source>
</evidence>
<evidence type="ECO:0000256" key="3">
    <source>
        <dbReference type="ARBA" id="ARBA00023136"/>
    </source>
</evidence>
<dbReference type="InterPro" id="IPR003599">
    <property type="entry name" value="Ig_sub"/>
</dbReference>
<protein>
    <recommendedName>
        <fullName evidence="6">Ig-like domain-containing protein</fullName>
    </recommendedName>
</protein>
<keyword evidence="8" id="KW-1185">Reference proteome</keyword>
<dbReference type="InterPro" id="IPR013783">
    <property type="entry name" value="Ig-like_fold"/>
</dbReference>
<dbReference type="PANTHER" id="PTHR12080">
    <property type="entry name" value="SIGNALING LYMPHOCYTIC ACTIVATION MOLECULE"/>
    <property type="match status" value="1"/>
</dbReference>
<dbReference type="InterPro" id="IPR013106">
    <property type="entry name" value="Ig_V-set"/>
</dbReference>
<feature type="domain" description="Ig-like" evidence="6">
    <location>
        <begin position="254"/>
        <end position="336"/>
    </location>
</feature>
<comment type="subcellular location">
    <subcellularLocation>
        <location evidence="1">Membrane</location>
    </subcellularLocation>
</comment>
<accession>A0A8C9NQ51</accession>
<dbReference type="InterPro" id="IPR036179">
    <property type="entry name" value="Ig-like_dom_sf"/>
</dbReference>
<dbReference type="GeneTree" id="ENSGT00940000159186"/>
<reference evidence="7" key="1">
    <citation type="submission" date="2025-08" db="UniProtKB">
        <authorList>
            <consortium name="Ensembl"/>
        </authorList>
    </citation>
    <scope>IDENTIFICATION</scope>
</reference>
<evidence type="ECO:0000256" key="1">
    <source>
        <dbReference type="ARBA" id="ARBA00004370"/>
    </source>
</evidence>
<dbReference type="InterPro" id="IPR015631">
    <property type="entry name" value="CD2/SLAM_rcpt"/>
</dbReference>
<evidence type="ECO:0000313" key="7">
    <source>
        <dbReference type="Ensembl" id="ENSSCAP00000022304.1"/>
    </source>
</evidence>
<keyword evidence="2" id="KW-0732">Signal</keyword>
<organism evidence="7 8">
    <name type="scientific">Serinus canaria</name>
    <name type="common">Island canary</name>
    <name type="synonym">Fringilla canaria</name>
    <dbReference type="NCBI Taxonomy" id="9135"/>
    <lineage>
        <taxon>Eukaryota</taxon>
        <taxon>Metazoa</taxon>
        <taxon>Chordata</taxon>
        <taxon>Craniata</taxon>
        <taxon>Vertebrata</taxon>
        <taxon>Euteleostomi</taxon>
        <taxon>Archelosauria</taxon>
        <taxon>Archosauria</taxon>
        <taxon>Dinosauria</taxon>
        <taxon>Saurischia</taxon>
        <taxon>Theropoda</taxon>
        <taxon>Coelurosauria</taxon>
        <taxon>Aves</taxon>
        <taxon>Neognathae</taxon>
        <taxon>Neoaves</taxon>
        <taxon>Telluraves</taxon>
        <taxon>Australaves</taxon>
        <taxon>Passeriformes</taxon>
        <taxon>Passeroidea</taxon>
        <taxon>Fringillidae</taxon>
        <taxon>Carduelinae</taxon>
        <taxon>Serinus</taxon>
    </lineage>
</organism>
<feature type="compositionally biased region" description="Polar residues" evidence="5">
    <location>
        <begin position="70"/>
        <end position="84"/>
    </location>
</feature>
<dbReference type="GO" id="GO:0005911">
    <property type="term" value="C:cell-cell junction"/>
    <property type="evidence" value="ECO:0007669"/>
    <property type="project" value="TreeGrafter"/>
</dbReference>
<dbReference type="SUPFAM" id="SSF48726">
    <property type="entry name" value="Immunoglobulin"/>
    <property type="match status" value="2"/>
</dbReference>
<dbReference type="Ensembl" id="ENSSCAT00000024852.1">
    <property type="protein sequence ID" value="ENSSCAP00000022304.1"/>
    <property type="gene ID" value="ENSSCAG00000016042.1"/>
</dbReference>
<dbReference type="Pfam" id="PF13927">
    <property type="entry name" value="Ig_3"/>
    <property type="match status" value="1"/>
</dbReference>
<dbReference type="PROSITE" id="PS50835">
    <property type="entry name" value="IG_LIKE"/>
    <property type="match status" value="1"/>
</dbReference>
<dbReference type="SMART" id="SM00409">
    <property type="entry name" value="IG"/>
    <property type="match status" value="2"/>
</dbReference>
<dbReference type="CDD" id="cd00096">
    <property type="entry name" value="Ig"/>
    <property type="match status" value="1"/>
</dbReference>
<name>A0A8C9NQ51_SERCA</name>
<evidence type="ECO:0000256" key="4">
    <source>
        <dbReference type="ARBA" id="ARBA00023180"/>
    </source>
</evidence>